<dbReference type="EC" id="2.3.2.3" evidence="6"/>
<feature type="transmembrane region" description="Helical" evidence="6">
    <location>
        <begin position="152"/>
        <end position="175"/>
    </location>
</feature>
<reference evidence="7 8" key="1">
    <citation type="submission" date="2018-11" db="EMBL/GenBank/DDBJ databases">
        <title>Genome sequencing and assembly of Clostridium tagluense strain A121.</title>
        <authorList>
            <person name="Murakami T."/>
            <person name="Segawa T."/>
            <person name="Shcherbakova V.A."/>
            <person name="Mori H."/>
            <person name="Yoshimura Y."/>
        </authorList>
    </citation>
    <scope>NUCLEOTIDE SEQUENCE [LARGE SCALE GENOMIC DNA]</scope>
    <source>
        <strain evidence="7 8">A121</strain>
    </source>
</reference>
<dbReference type="Proteomes" id="UP000287872">
    <property type="component" value="Unassembled WGS sequence"/>
</dbReference>
<dbReference type="PANTHER" id="PTHR37693">
    <property type="entry name" value="PHOSPHATIDYLGLYCEROL LYSYLTRANSFERASE"/>
    <property type="match status" value="1"/>
</dbReference>
<keyword evidence="6" id="KW-0443">Lipid metabolism</keyword>
<keyword evidence="5 6" id="KW-0472">Membrane</keyword>
<feature type="transmembrane region" description="Helical" evidence="6">
    <location>
        <begin position="42"/>
        <end position="61"/>
    </location>
</feature>
<evidence type="ECO:0000256" key="2">
    <source>
        <dbReference type="ARBA" id="ARBA00022475"/>
    </source>
</evidence>
<sequence>MKNKIFNIAIVIISSVMLLYFFLYKNGLNQLISVIKIIDTFWLLVAIILMLIYWIFETLIIHELTRLLFSERKFRESIKAAMVGQLFGAITPLQTGAQPAIFYALVERNIDSGSASSILMMKFIIHQTILTVYSFIIIVLKFNYFKSMISYLSYLCLFGFVFNLAIILVAVMFSVNKNFTRGLLLGILKFLNNIKLVKAVDGYKDKIEKNLNDFHNNATLIAKNYKAVIKVAIINTIQLTVFYIIPYCIYRSFKLQSASLWNMLAAQTLVMTIVSITPLPGGIGGAEGGFALLFKAFFKENIFPAIVLWRIITFYSCIGVGVLFSIHLPKNTIKDDEIF</sequence>
<dbReference type="GO" id="GO:0005886">
    <property type="term" value="C:plasma membrane"/>
    <property type="evidence" value="ECO:0007669"/>
    <property type="project" value="UniProtKB-SubCell"/>
</dbReference>
<dbReference type="InterPro" id="IPR022791">
    <property type="entry name" value="L-PG_synthase/AglD"/>
</dbReference>
<protein>
    <recommendedName>
        <fullName evidence="6">Phosphatidylglycerol lysyltransferase</fullName>
        <ecNumber evidence="6">2.3.2.3</ecNumber>
    </recommendedName>
    <alternativeName>
        <fullName evidence="6">Lysylphosphatidylglycerol synthase</fullName>
    </alternativeName>
</protein>
<dbReference type="NCBIfam" id="TIGR00374">
    <property type="entry name" value="flippase-like domain"/>
    <property type="match status" value="1"/>
</dbReference>
<gene>
    <name evidence="7" type="primary">mprF_2</name>
    <name evidence="6" type="synonym">mprF</name>
    <name evidence="7" type="ORF">Ctaglu_12580</name>
</gene>
<evidence type="ECO:0000256" key="4">
    <source>
        <dbReference type="ARBA" id="ARBA00022989"/>
    </source>
</evidence>
<dbReference type="EMBL" id="BHYK01000005">
    <property type="protein sequence ID" value="GCD09635.1"/>
    <property type="molecule type" value="Genomic_DNA"/>
</dbReference>
<dbReference type="AlphaFoldDB" id="A0A401UJG1"/>
<dbReference type="Pfam" id="PF03706">
    <property type="entry name" value="LPG_synthase_TM"/>
    <property type="match status" value="1"/>
</dbReference>
<comment type="similarity">
    <text evidence="6">Belongs to the LPG synthase family.</text>
</comment>
<keyword evidence="2" id="KW-1003">Cell membrane</keyword>
<dbReference type="RefSeq" id="WP_124999225.1">
    <property type="nucleotide sequence ID" value="NZ_BHYK01000005.1"/>
</dbReference>
<keyword evidence="8" id="KW-1185">Reference proteome</keyword>
<feature type="transmembrane region" description="Helical" evidence="6">
    <location>
        <begin position="227"/>
        <end position="249"/>
    </location>
</feature>
<proteinExistence type="inferred from homology"/>
<keyword evidence="6 7" id="KW-0808">Transferase</keyword>
<evidence type="ECO:0000313" key="7">
    <source>
        <dbReference type="EMBL" id="GCD09635.1"/>
    </source>
</evidence>
<organism evidence="7 8">
    <name type="scientific">Clostridium tagluense</name>
    <dbReference type="NCBI Taxonomy" id="360422"/>
    <lineage>
        <taxon>Bacteria</taxon>
        <taxon>Bacillati</taxon>
        <taxon>Bacillota</taxon>
        <taxon>Clostridia</taxon>
        <taxon>Eubacteriales</taxon>
        <taxon>Clostridiaceae</taxon>
        <taxon>Clostridium</taxon>
    </lineage>
</organism>
<keyword evidence="6" id="KW-0046">Antibiotic resistance</keyword>
<feature type="transmembrane region" description="Helical" evidence="6">
    <location>
        <begin position="82"/>
        <end position="106"/>
    </location>
</feature>
<comment type="subcellular location">
    <subcellularLocation>
        <location evidence="1 6">Cell membrane</location>
        <topology evidence="1 6">Multi-pass membrane protein</topology>
    </subcellularLocation>
</comment>
<dbReference type="PANTHER" id="PTHR37693:SF1">
    <property type="entry name" value="INTEGRAL MEMBRANE PROTEIN"/>
    <property type="match status" value="1"/>
</dbReference>
<accession>A0A401UJG1</accession>
<feature type="transmembrane region" description="Helical" evidence="6">
    <location>
        <begin position="302"/>
        <end position="324"/>
    </location>
</feature>
<comment type="catalytic activity">
    <reaction evidence="6">
        <text>L-lysyl-tRNA(Lys) + a 1,2-diacyl-sn-glycero-3-phospho-(1'-sn-glycerol) = a 1,2-diacyl-sn-glycero-3-phospho-1'-(3'-O-L-lysyl)-sn-glycerol + tRNA(Lys)</text>
        <dbReference type="Rhea" id="RHEA:10668"/>
        <dbReference type="Rhea" id="RHEA-COMP:9696"/>
        <dbReference type="Rhea" id="RHEA-COMP:9697"/>
        <dbReference type="ChEBI" id="CHEBI:64716"/>
        <dbReference type="ChEBI" id="CHEBI:75792"/>
        <dbReference type="ChEBI" id="CHEBI:78442"/>
        <dbReference type="ChEBI" id="CHEBI:78529"/>
        <dbReference type="EC" id="2.3.2.3"/>
    </reaction>
</comment>
<feature type="transmembrane region" description="Helical" evidence="6">
    <location>
        <begin position="118"/>
        <end position="140"/>
    </location>
</feature>
<evidence type="ECO:0000256" key="6">
    <source>
        <dbReference type="RuleBase" id="RU363042"/>
    </source>
</evidence>
<dbReference type="GO" id="GO:0046677">
    <property type="term" value="P:response to antibiotic"/>
    <property type="evidence" value="ECO:0007669"/>
    <property type="project" value="UniProtKB-KW"/>
</dbReference>
<dbReference type="GO" id="GO:0006629">
    <property type="term" value="P:lipid metabolic process"/>
    <property type="evidence" value="ECO:0007669"/>
    <property type="project" value="UniProtKB-KW"/>
</dbReference>
<evidence type="ECO:0000256" key="3">
    <source>
        <dbReference type="ARBA" id="ARBA00022692"/>
    </source>
</evidence>
<keyword evidence="4 6" id="KW-1133">Transmembrane helix</keyword>
<keyword evidence="3 6" id="KW-0812">Transmembrane</keyword>
<comment type="caution">
    <text evidence="7">The sequence shown here is derived from an EMBL/GenBank/DDBJ whole genome shotgun (WGS) entry which is preliminary data.</text>
</comment>
<evidence type="ECO:0000256" key="5">
    <source>
        <dbReference type="ARBA" id="ARBA00023136"/>
    </source>
</evidence>
<feature type="transmembrane region" description="Helical" evidence="6">
    <location>
        <begin position="261"/>
        <end position="282"/>
    </location>
</feature>
<feature type="transmembrane region" description="Helical" evidence="6">
    <location>
        <begin position="5"/>
        <end position="22"/>
    </location>
</feature>
<evidence type="ECO:0000256" key="1">
    <source>
        <dbReference type="ARBA" id="ARBA00004651"/>
    </source>
</evidence>
<name>A0A401UJG1_9CLOT</name>
<evidence type="ECO:0000313" key="8">
    <source>
        <dbReference type="Proteomes" id="UP000287872"/>
    </source>
</evidence>
<comment type="function">
    <text evidence="6">Catalyzes the transfer of a lysyl group from L-lysyl-tRNA(Lys) to membrane-bound phosphatidylglycerol (PG), which produces lysylphosphatidylglycerol (LPG), a major component of the bacterial membrane with a positive net charge. LPG synthesis contributes to bacterial virulence as it is involved in the resistance mechanism against cationic antimicrobial peptides (CAMP) produces by the host's immune system (defensins, cathelicidins) and by the competing microorganisms.</text>
</comment>
<dbReference type="GO" id="GO:0050071">
    <property type="term" value="F:phosphatidylglycerol lysyltransferase activity"/>
    <property type="evidence" value="ECO:0007669"/>
    <property type="project" value="UniProtKB-EC"/>
</dbReference>
<dbReference type="OrthoDB" id="9810654at2"/>